<evidence type="ECO:0000256" key="1">
    <source>
        <dbReference type="SAM" id="MobiDB-lite"/>
    </source>
</evidence>
<feature type="region of interest" description="Disordered" evidence="1">
    <location>
        <begin position="13"/>
        <end position="37"/>
    </location>
</feature>
<reference evidence="2 3" key="1">
    <citation type="submission" date="2016-01" db="EMBL/GenBank/DDBJ databases">
        <title>Draft Genome Sequences of Seven Thermophilic Sporeformers Isolated from Foods.</title>
        <authorList>
            <person name="Berendsen E.M."/>
            <person name="Wells-Bennik M.H."/>
            <person name="Krawcyk A.O."/>
            <person name="De Jong A."/>
            <person name="Holsappel S."/>
            <person name="Eijlander R.T."/>
            <person name="Kuipers O.P."/>
        </authorList>
    </citation>
    <scope>NUCLEOTIDE SEQUENCE [LARGE SCALE GENOMIC DNA]</scope>
    <source>
        <strain evidence="2 3">B4119</strain>
    </source>
</reference>
<dbReference type="PATRIC" id="fig|81408.3.peg.1998"/>
<evidence type="ECO:0000313" key="2">
    <source>
        <dbReference type="EMBL" id="KYD18753.1"/>
    </source>
</evidence>
<dbReference type="Proteomes" id="UP000075455">
    <property type="component" value="Unassembled WGS sequence"/>
</dbReference>
<name>A0A150M2M7_9BACL</name>
<accession>A0A150M2M7</accession>
<comment type="caution">
    <text evidence="2">The sequence shown here is derived from an EMBL/GenBank/DDBJ whole genome shotgun (WGS) entry which is preliminary data.</text>
</comment>
<dbReference type="EMBL" id="LQYS01000016">
    <property type="protein sequence ID" value="KYD18753.1"/>
    <property type="molecule type" value="Genomic_DNA"/>
</dbReference>
<protein>
    <submittedName>
        <fullName evidence="2">Uncharacterized protein</fullName>
    </submittedName>
</protein>
<dbReference type="STRING" id="81408.B4119_4043"/>
<proteinExistence type="predicted"/>
<evidence type="ECO:0000313" key="3">
    <source>
        <dbReference type="Proteomes" id="UP000075455"/>
    </source>
</evidence>
<gene>
    <name evidence="2" type="ORF">B4119_4043</name>
</gene>
<organism evidence="2 3">
    <name type="scientific">Saccharococcus caldoxylosilyticus</name>
    <dbReference type="NCBI Taxonomy" id="81408"/>
    <lineage>
        <taxon>Bacteria</taxon>
        <taxon>Bacillati</taxon>
        <taxon>Bacillota</taxon>
        <taxon>Bacilli</taxon>
        <taxon>Bacillales</taxon>
        <taxon>Anoxybacillaceae</taxon>
        <taxon>Saccharococcus</taxon>
    </lineage>
</organism>
<dbReference type="AlphaFoldDB" id="A0A150M2M7"/>
<sequence length="37" mass="4040">MQNGFFEWAERRASQATAGLPQAGRRPAEKTGAGFIM</sequence>